<reference evidence="1" key="1">
    <citation type="submission" date="2019-04" db="EMBL/GenBank/DDBJ databases">
        <title>Microbes associate with the intestines of laboratory mice.</title>
        <authorList>
            <person name="Navarre W."/>
            <person name="Wong E."/>
            <person name="Huang K."/>
            <person name="Tropini C."/>
            <person name="Ng K."/>
            <person name="Yu B."/>
        </authorList>
    </citation>
    <scope>NUCLEOTIDE SEQUENCE</scope>
    <source>
        <strain evidence="1">NM72_1-8</strain>
    </source>
</reference>
<dbReference type="EMBL" id="SRZB01000046">
    <property type="protein sequence ID" value="TGX96808.1"/>
    <property type="molecule type" value="Genomic_DNA"/>
</dbReference>
<evidence type="ECO:0000313" key="2">
    <source>
        <dbReference type="Proteomes" id="UP000307720"/>
    </source>
</evidence>
<comment type="caution">
    <text evidence="1">The sequence shown here is derived from an EMBL/GenBank/DDBJ whole genome shotgun (WGS) entry which is preliminary data.</text>
</comment>
<name>A0AC61QVW8_9FIRM</name>
<organism evidence="1 2">
    <name type="scientific">Hominisplanchenecus murintestinalis</name>
    <dbReference type="NCBI Taxonomy" id="2941517"/>
    <lineage>
        <taxon>Bacteria</taxon>
        <taxon>Bacillati</taxon>
        <taxon>Bacillota</taxon>
        <taxon>Clostridia</taxon>
        <taxon>Lachnospirales</taxon>
        <taxon>Lachnospiraceae</taxon>
        <taxon>Hominisplanchenecus</taxon>
    </lineage>
</organism>
<proteinExistence type="predicted"/>
<keyword evidence="2" id="KW-1185">Reference proteome</keyword>
<evidence type="ECO:0000313" key="1">
    <source>
        <dbReference type="EMBL" id="TGX96808.1"/>
    </source>
</evidence>
<gene>
    <name evidence="1" type="ORF">E5357_14860</name>
</gene>
<sequence length="293" mass="33380">MERLRKGLRLIVLVLCLAPGAVLLAGEWSVKAETASEYEEVWDYSGNQKVLKSGKYYFRCATATGRIQISDRKNEGYRNTPLGYGSFGNGLQAYYVDKNVLYRYIYATRESVRLRKLAVSGDEEFHISTVYGNQIFLTKSSFDQWKYWTYSYNIKTGKVKKVMSNCCITGRLGKFVVAQNAYRTDVGPYPVTIYKITAQGLSKVRKLTSYGRSEVFVGKKLYYAAYDKGSMKKAVLYRCNKDGTGRKKIAVFINPSEFGEVLIGDITDKGCIVYQAGVQYRYTYAAKKMKRIR</sequence>
<protein>
    <submittedName>
        <fullName evidence="1">Uncharacterized protein</fullName>
    </submittedName>
</protein>
<accession>A0AC61QVW8</accession>
<dbReference type="Proteomes" id="UP000307720">
    <property type="component" value="Unassembled WGS sequence"/>
</dbReference>